<feature type="binding site" evidence="11">
    <location>
        <begin position="115"/>
        <end position="116"/>
    </location>
    <ligand>
        <name>NAD(+)</name>
        <dbReference type="ChEBI" id="CHEBI:57540"/>
    </ligand>
</feature>
<feature type="binding site" evidence="11">
    <location>
        <position position="146"/>
    </location>
    <ligand>
        <name>NAD(+)</name>
        <dbReference type="ChEBI" id="CHEBI:57540"/>
    </ligand>
</feature>
<evidence type="ECO:0000313" key="14">
    <source>
        <dbReference type="EMBL" id="GAD51330.1"/>
    </source>
</evidence>
<dbReference type="InterPro" id="IPR036420">
    <property type="entry name" value="BRCT_dom_sf"/>
</dbReference>
<feature type="binding site" evidence="11">
    <location>
        <position position="487"/>
    </location>
    <ligand>
        <name>Zn(2+)</name>
        <dbReference type="ChEBI" id="CHEBI:29105"/>
    </ligand>
</feature>
<evidence type="ECO:0000256" key="12">
    <source>
        <dbReference type="SAM" id="MobiDB-lite"/>
    </source>
</evidence>
<feature type="binding site" evidence="11">
    <location>
        <position position="490"/>
    </location>
    <ligand>
        <name>Zn(2+)</name>
        <dbReference type="ChEBI" id="CHEBI:29105"/>
    </ligand>
</feature>
<evidence type="ECO:0000256" key="7">
    <source>
        <dbReference type="ARBA" id="ARBA00022842"/>
    </source>
</evidence>
<evidence type="ECO:0000256" key="9">
    <source>
        <dbReference type="ARBA" id="ARBA00023204"/>
    </source>
</evidence>
<dbReference type="GO" id="GO:0003911">
    <property type="term" value="F:DNA ligase (NAD+) activity"/>
    <property type="evidence" value="ECO:0007669"/>
    <property type="project" value="UniProtKB-UniRule"/>
</dbReference>
<dbReference type="Proteomes" id="UP000016986">
    <property type="component" value="Unassembled WGS sequence"/>
</dbReference>
<comment type="caution">
    <text evidence="14">The sequence shown here is derived from an EMBL/GenBank/DDBJ whole genome shotgun (WGS) entry which is preliminary data.</text>
</comment>
<organism evidence="14 15">
    <name type="scientific">Halarchaeum acidiphilum MH1-52-1</name>
    <dbReference type="NCBI Taxonomy" id="1261545"/>
    <lineage>
        <taxon>Archaea</taxon>
        <taxon>Methanobacteriati</taxon>
        <taxon>Methanobacteriota</taxon>
        <taxon>Stenosarchaea group</taxon>
        <taxon>Halobacteria</taxon>
        <taxon>Halobacteriales</taxon>
        <taxon>Halobacteriaceae</taxon>
    </lineage>
</organism>
<dbReference type="PANTHER" id="PTHR23389:SF9">
    <property type="entry name" value="DNA LIGASE"/>
    <property type="match status" value="1"/>
</dbReference>
<dbReference type="GO" id="GO:0005829">
    <property type="term" value="C:cytosol"/>
    <property type="evidence" value="ECO:0007669"/>
    <property type="project" value="TreeGrafter"/>
</dbReference>
<accession>U2YQV3</accession>
<dbReference type="Gene3D" id="2.40.50.140">
    <property type="entry name" value="Nucleic acid-binding proteins"/>
    <property type="match status" value="1"/>
</dbReference>
<feature type="binding site" evidence="11">
    <location>
        <position position="396"/>
    </location>
    <ligand>
        <name>NAD(+)</name>
        <dbReference type="ChEBI" id="CHEBI:57540"/>
    </ligand>
</feature>
<dbReference type="SMART" id="SM00532">
    <property type="entry name" value="LIGANc"/>
    <property type="match status" value="1"/>
</dbReference>
<dbReference type="Gene3D" id="3.30.470.30">
    <property type="entry name" value="DNA ligase/mRNA capping enzyme"/>
    <property type="match status" value="1"/>
</dbReference>
<gene>
    <name evidence="11" type="primary">ligA</name>
    <name evidence="14" type="ORF">MBEHAL_0090</name>
</gene>
<evidence type="ECO:0000256" key="1">
    <source>
        <dbReference type="ARBA" id="ARBA00004067"/>
    </source>
</evidence>
<keyword evidence="7 11" id="KW-0460">Magnesium</keyword>
<dbReference type="InterPro" id="IPR033136">
    <property type="entry name" value="DNA_ligase_CS"/>
</dbReference>
<keyword evidence="4 11" id="KW-0479">Metal-binding</keyword>
<dbReference type="EMBL" id="BATA01000001">
    <property type="protein sequence ID" value="GAD51330.1"/>
    <property type="molecule type" value="Genomic_DNA"/>
</dbReference>
<dbReference type="Pfam" id="PF00533">
    <property type="entry name" value="BRCT"/>
    <property type="match status" value="1"/>
</dbReference>
<keyword evidence="2 11" id="KW-0436">Ligase</keyword>
<dbReference type="Pfam" id="PF12826">
    <property type="entry name" value="HHH_2"/>
    <property type="match status" value="1"/>
</dbReference>
<dbReference type="eggNOG" id="arCOG04754">
    <property type="taxonomic scope" value="Archaea"/>
</dbReference>
<dbReference type="AlphaFoldDB" id="U2YQV3"/>
<dbReference type="GO" id="GO:0003677">
    <property type="term" value="F:DNA binding"/>
    <property type="evidence" value="ECO:0007669"/>
    <property type="project" value="InterPro"/>
</dbReference>
<feature type="binding site" evidence="11">
    <location>
        <position position="372"/>
    </location>
    <ligand>
        <name>NAD(+)</name>
        <dbReference type="ChEBI" id="CHEBI:57540"/>
    </ligand>
</feature>
<keyword evidence="9 11" id="KW-0234">DNA repair</keyword>
<dbReference type="Pfam" id="PF14520">
    <property type="entry name" value="HHH_5"/>
    <property type="match status" value="1"/>
</dbReference>
<keyword evidence="11" id="KW-0464">Manganese</keyword>
<name>U2YQV3_9EURY</name>
<evidence type="ECO:0000256" key="8">
    <source>
        <dbReference type="ARBA" id="ARBA00023027"/>
    </source>
</evidence>
<feature type="active site" description="N6-AMP-lysine intermediate" evidence="11">
    <location>
        <position position="148"/>
    </location>
</feature>
<dbReference type="InterPro" id="IPR013839">
    <property type="entry name" value="DNAligase_adenylation"/>
</dbReference>
<dbReference type="SMART" id="SM00278">
    <property type="entry name" value="HhH1"/>
    <property type="match status" value="4"/>
</dbReference>
<comment type="cofactor">
    <cofactor evidence="11">
        <name>Mg(2+)</name>
        <dbReference type="ChEBI" id="CHEBI:18420"/>
    </cofactor>
    <cofactor evidence="11">
        <name>Mn(2+)</name>
        <dbReference type="ChEBI" id="CHEBI:29035"/>
    </cofactor>
</comment>
<feature type="binding site" evidence="11">
    <location>
        <begin position="67"/>
        <end position="71"/>
    </location>
    <ligand>
        <name>NAD(+)</name>
        <dbReference type="ChEBI" id="CHEBI:57540"/>
    </ligand>
</feature>
<feature type="binding site" evidence="11">
    <location>
        <position position="205"/>
    </location>
    <ligand>
        <name>NAD(+)</name>
        <dbReference type="ChEBI" id="CHEBI:57540"/>
    </ligand>
</feature>
<dbReference type="OrthoDB" id="213206at2157"/>
<dbReference type="SUPFAM" id="SSF47781">
    <property type="entry name" value="RuvA domain 2-like"/>
    <property type="match status" value="1"/>
</dbReference>
<dbReference type="Gene3D" id="1.10.287.610">
    <property type="entry name" value="Helix hairpin bin"/>
    <property type="match status" value="1"/>
</dbReference>
<proteinExistence type="inferred from homology"/>
<evidence type="ECO:0000256" key="11">
    <source>
        <dbReference type="HAMAP-Rule" id="MF_01588"/>
    </source>
</evidence>
<dbReference type="HAMAP" id="MF_01588">
    <property type="entry name" value="DNA_ligase_A"/>
    <property type="match status" value="1"/>
</dbReference>
<dbReference type="SUPFAM" id="SSF56091">
    <property type="entry name" value="DNA ligase/mRNA capping enzyme, catalytic domain"/>
    <property type="match status" value="2"/>
</dbReference>
<dbReference type="InterPro" id="IPR001357">
    <property type="entry name" value="BRCT_dom"/>
</dbReference>
<dbReference type="GO" id="GO:0006281">
    <property type="term" value="P:DNA repair"/>
    <property type="evidence" value="ECO:0007669"/>
    <property type="project" value="UniProtKB-KW"/>
</dbReference>
<comment type="similarity">
    <text evidence="11">Belongs to the NAD-dependent DNA ligase family. LigA subfamily.</text>
</comment>
<comment type="caution">
    <text evidence="11">Lacks conserved residue(s) required for the propagation of feature annotation.</text>
</comment>
<evidence type="ECO:0000256" key="10">
    <source>
        <dbReference type="ARBA" id="ARBA00034005"/>
    </source>
</evidence>
<dbReference type="GO" id="GO:0006260">
    <property type="term" value="P:DNA replication"/>
    <property type="evidence" value="ECO:0007669"/>
    <property type="project" value="UniProtKB-KW"/>
</dbReference>
<keyword evidence="15" id="KW-1185">Reference proteome</keyword>
<dbReference type="InterPro" id="IPR012340">
    <property type="entry name" value="NA-bd_OB-fold"/>
</dbReference>
<dbReference type="InterPro" id="IPR003583">
    <property type="entry name" value="Hlx-hairpin-Hlx_DNA-bd_motif"/>
</dbReference>
<feature type="region of interest" description="Disordered" evidence="12">
    <location>
        <begin position="1"/>
        <end position="32"/>
    </location>
</feature>
<feature type="domain" description="BRCT" evidence="13">
    <location>
        <begin position="668"/>
        <end position="730"/>
    </location>
</feature>
<keyword evidence="3 11" id="KW-0235">DNA replication</keyword>
<reference evidence="14 15" key="1">
    <citation type="submission" date="2013-09" db="EMBL/GenBank/DDBJ databases">
        <title>Whole genome sequencing of Halarchaeum acidiphilum strain MH1-52-1.</title>
        <authorList>
            <person name="Shimane Y."/>
            <person name="Minegishi H."/>
            <person name="Nishi S."/>
            <person name="Echigo A."/>
            <person name="Shuto A."/>
            <person name="Konishi M."/>
            <person name="Ito T."/>
            <person name="Ohkuma M."/>
            <person name="Ohta Y."/>
            <person name="Nagano Y."/>
            <person name="Tsubouchi T."/>
            <person name="Mori K."/>
            <person name="Usui K."/>
            <person name="Kamekura M."/>
            <person name="Usami R."/>
            <person name="Takaki Y."/>
            <person name="Hatada Y."/>
        </authorList>
    </citation>
    <scope>NUCLEOTIDE SEQUENCE [LARGE SCALE GENOMIC DNA]</scope>
    <source>
        <strain evidence="14 15">JCM 16109</strain>
    </source>
</reference>
<sequence length="756" mass="82887">MADSVSDLDGAGEVDDDNPYVTDPDLDFRDVGDLDEEEAREQVEYLREAVRFHDYRYYVLNDPVIADRAYDRLFERLREVEETFDLEIPDSPTRRVGGEPVEELGTVEHVVPMLSIDSSGDADDVRDFDERVRRELDGADVTYVCEPKFDGLSIEIAYVDGRYERAATRGDGETGEDVTENVRTIESVPQRLRGDHPDVLVVRGEVYIPKDAFQAYNRERVERGDDPFANPRNAAAGTLRQLDPTVTAERPLDCFFYDVLAAWDAEASGATDGGAGDGDDAVREAWNGGDASTAELLDALRERSSASAGGIDAGIEGLDTHWNELGRFPDWGLKTNERDRRVADIEAAIDYRDELRGVREDLNYEIDGTVLKVDDRAQCERLGITSRYYRWAYAYKFPARTEETTITDIVVQVGRTGRLTPVALLQPVQVGGVTVSRASLHNPEEIADLGANIGDEVRIERAGDVIPYVDEVVGKHSEGSFDFPETCPVCGSDVEYDGPIAFCTGGLACDAQLVHALDYFTEVLDVEGVGEAAAEQLVEEGLVSDDVADIYDVDAEELAGLEGWGETSAQNLARELDAARHPPLGDFLAAIGIPEVGPTVAADLASHFGDLDAFLDADPDDYEDVDGVGPVVAGHIAEFLDNERNRRVIERLRDDSRLGEPEAPEAIEAGDELAGETYVFTGSVEGWTRDDVRELVERHGANATSSVSSNTDYLVVGENPGSNKRDAAAEHDVAELAPDDFFAMLAERGVDVESRR</sequence>
<feature type="binding site" evidence="11">
    <location>
        <position position="169"/>
    </location>
    <ligand>
        <name>NAD(+)</name>
        <dbReference type="ChEBI" id="CHEBI:57540"/>
    </ligand>
</feature>
<dbReference type="InterPro" id="IPR010994">
    <property type="entry name" value="RuvA_2-like"/>
</dbReference>
<dbReference type="InterPro" id="IPR001679">
    <property type="entry name" value="DNA_ligase"/>
</dbReference>
<dbReference type="InterPro" id="IPR041663">
    <property type="entry name" value="DisA/LigA_HHH"/>
</dbReference>
<dbReference type="Gene3D" id="1.10.150.20">
    <property type="entry name" value="5' to 3' exonuclease, C-terminal subdomain"/>
    <property type="match status" value="2"/>
</dbReference>
<evidence type="ECO:0000259" key="13">
    <source>
        <dbReference type="PROSITE" id="PS50172"/>
    </source>
</evidence>
<evidence type="ECO:0000256" key="5">
    <source>
        <dbReference type="ARBA" id="ARBA00022763"/>
    </source>
</evidence>
<dbReference type="EC" id="6.5.1.2" evidence="11"/>
<evidence type="ECO:0000256" key="2">
    <source>
        <dbReference type="ARBA" id="ARBA00022598"/>
    </source>
</evidence>
<evidence type="ECO:0000313" key="15">
    <source>
        <dbReference type="Proteomes" id="UP000016986"/>
    </source>
</evidence>
<dbReference type="PROSITE" id="PS50172">
    <property type="entry name" value="BRCT"/>
    <property type="match status" value="1"/>
</dbReference>
<dbReference type="InterPro" id="IPR004150">
    <property type="entry name" value="NAD_DNA_ligase_OB"/>
</dbReference>
<dbReference type="CDD" id="cd17748">
    <property type="entry name" value="BRCT_DNA_ligase_like"/>
    <property type="match status" value="1"/>
</dbReference>
<evidence type="ECO:0000256" key="4">
    <source>
        <dbReference type="ARBA" id="ARBA00022723"/>
    </source>
</evidence>
<feature type="region of interest" description="Disordered" evidence="12">
    <location>
        <begin position="701"/>
        <end position="726"/>
    </location>
</feature>
<keyword evidence="6 11" id="KW-0862">Zinc</keyword>
<dbReference type="PANTHER" id="PTHR23389">
    <property type="entry name" value="CHROMOSOME TRANSMISSION FIDELITY FACTOR 18"/>
    <property type="match status" value="1"/>
</dbReference>
<evidence type="ECO:0000256" key="3">
    <source>
        <dbReference type="ARBA" id="ARBA00022705"/>
    </source>
</evidence>
<keyword evidence="8 11" id="KW-0520">NAD</keyword>
<protein>
    <recommendedName>
        <fullName evidence="11">DNA ligase</fullName>
        <ecNumber evidence="11">6.5.1.2</ecNumber>
    </recommendedName>
    <alternativeName>
        <fullName evidence="11">Polydeoxyribonucleotide synthase [NAD(+)]</fullName>
    </alternativeName>
</protein>
<dbReference type="Pfam" id="PF01653">
    <property type="entry name" value="DNA_ligase_aden"/>
    <property type="match status" value="2"/>
</dbReference>
<evidence type="ECO:0000256" key="6">
    <source>
        <dbReference type="ARBA" id="ARBA00022833"/>
    </source>
</evidence>
<dbReference type="GO" id="GO:0046872">
    <property type="term" value="F:metal ion binding"/>
    <property type="evidence" value="ECO:0007669"/>
    <property type="project" value="UniProtKB-KW"/>
</dbReference>
<feature type="binding site" evidence="11">
    <location>
        <position position="509"/>
    </location>
    <ligand>
        <name>Zn(2+)</name>
        <dbReference type="ChEBI" id="CHEBI:29105"/>
    </ligand>
</feature>
<dbReference type="RefSeq" id="WP_020222180.1">
    <property type="nucleotide sequence ID" value="NZ_BANO01000172.1"/>
</dbReference>
<comment type="catalytic activity">
    <reaction evidence="10 11">
        <text>NAD(+) + (deoxyribonucleotide)n-3'-hydroxyl + 5'-phospho-(deoxyribonucleotide)m = (deoxyribonucleotide)n+m + AMP + beta-nicotinamide D-nucleotide.</text>
        <dbReference type="EC" id="6.5.1.2"/>
    </reaction>
</comment>
<feature type="compositionally biased region" description="Polar residues" evidence="12">
    <location>
        <begin position="702"/>
        <end position="712"/>
    </location>
</feature>
<dbReference type="NCBIfam" id="NF005932">
    <property type="entry name" value="PRK07956.1"/>
    <property type="match status" value="1"/>
</dbReference>
<dbReference type="PIRSF" id="PIRSF001604">
    <property type="entry name" value="LigA"/>
    <property type="match status" value="1"/>
</dbReference>
<dbReference type="SUPFAM" id="SSF52113">
    <property type="entry name" value="BRCT domain"/>
    <property type="match status" value="1"/>
</dbReference>
<dbReference type="SUPFAM" id="SSF50249">
    <property type="entry name" value="Nucleic acid-binding proteins"/>
    <property type="match status" value="1"/>
</dbReference>
<dbReference type="PROSITE" id="PS01056">
    <property type="entry name" value="DNA_LIGASE_N2"/>
    <property type="match status" value="1"/>
</dbReference>
<dbReference type="Gene3D" id="3.40.50.10190">
    <property type="entry name" value="BRCT domain"/>
    <property type="match status" value="1"/>
</dbReference>
<keyword evidence="5 11" id="KW-0227">DNA damage</keyword>
<dbReference type="Pfam" id="PF03120">
    <property type="entry name" value="OB_DNA_ligase"/>
    <property type="match status" value="1"/>
</dbReference>
<dbReference type="CDD" id="cd00114">
    <property type="entry name" value="LIGANc"/>
    <property type="match status" value="1"/>
</dbReference>
<comment type="function">
    <text evidence="1 11">DNA ligase that catalyzes the formation of phosphodiester linkages between 5'-phosphoryl and 3'-hydroxyl groups in double-stranded DNA using NAD as a coenzyme and as the energy source for the reaction. It is essential for DNA replication and repair of damaged DNA.</text>
</comment>
<dbReference type="InterPro" id="IPR013840">
    <property type="entry name" value="DNAligase_N"/>
</dbReference>